<dbReference type="EMBL" id="JAWQEG010000786">
    <property type="protein sequence ID" value="KAK3885612.1"/>
    <property type="molecule type" value="Genomic_DNA"/>
</dbReference>
<dbReference type="Proteomes" id="UP001286313">
    <property type="component" value="Unassembled WGS sequence"/>
</dbReference>
<feature type="compositionally biased region" description="Polar residues" evidence="1">
    <location>
        <begin position="41"/>
        <end position="50"/>
    </location>
</feature>
<sequence length="228" mass="25738">MKRTKAAPHGDCSAGRVLVRKAEHATDIISKEEYGRRHRSNTSTPTTRVSGSDEVPAVPKVRKRPLKMSEWKMCVAKRLRNEGKAYVSRSTGMVVSGRVIGPNCPDKCMEKIGRPVIEDVFKTFWDLGSYMKQTAYLQSLMQPVDVKRRRKSKLENPRHRAISVVYCIKYGHQSFNICKRGFCSVFGIGKRRVEVAVCKLTMTATPESDQRGAHNPTKKKPDIVVECV</sequence>
<protein>
    <submittedName>
        <fullName evidence="2">Uncharacterized protein</fullName>
    </submittedName>
</protein>
<evidence type="ECO:0000256" key="1">
    <source>
        <dbReference type="SAM" id="MobiDB-lite"/>
    </source>
</evidence>
<reference evidence="2" key="1">
    <citation type="submission" date="2023-10" db="EMBL/GenBank/DDBJ databases">
        <title>Genome assemblies of two species of porcelain crab, Petrolisthes cinctipes and Petrolisthes manimaculis (Anomura: Porcellanidae).</title>
        <authorList>
            <person name="Angst P."/>
        </authorList>
    </citation>
    <scope>NUCLEOTIDE SEQUENCE</scope>
    <source>
        <strain evidence="2">PB745_01</strain>
        <tissue evidence="2">Gill</tissue>
    </source>
</reference>
<feature type="region of interest" description="Disordered" evidence="1">
    <location>
        <begin position="32"/>
        <end position="57"/>
    </location>
</feature>
<proteinExistence type="predicted"/>
<organism evidence="2 3">
    <name type="scientific">Petrolisthes cinctipes</name>
    <name type="common">Flat porcelain crab</name>
    <dbReference type="NCBI Taxonomy" id="88211"/>
    <lineage>
        <taxon>Eukaryota</taxon>
        <taxon>Metazoa</taxon>
        <taxon>Ecdysozoa</taxon>
        <taxon>Arthropoda</taxon>
        <taxon>Crustacea</taxon>
        <taxon>Multicrustacea</taxon>
        <taxon>Malacostraca</taxon>
        <taxon>Eumalacostraca</taxon>
        <taxon>Eucarida</taxon>
        <taxon>Decapoda</taxon>
        <taxon>Pleocyemata</taxon>
        <taxon>Anomura</taxon>
        <taxon>Galatheoidea</taxon>
        <taxon>Porcellanidae</taxon>
        <taxon>Petrolisthes</taxon>
    </lineage>
</organism>
<dbReference type="PANTHER" id="PTHR10773">
    <property type="entry name" value="DNA-DIRECTED RNA POLYMERASES I, II, AND III SUBUNIT RPABC2"/>
    <property type="match status" value="1"/>
</dbReference>
<keyword evidence="3" id="KW-1185">Reference proteome</keyword>
<evidence type="ECO:0000313" key="2">
    <source>
        <dbReference type="EMBL" id="KAK3885612.1"/>
    </source>
</evidence>
<evidence type="ECO:0000313" key="3">
    <source>
        <dbReference type="Proteomes" id="UP001286313"/>
    </source>
</evidence>
<name>A0AAE1G3K1_PETCI</name>
<accession>A0AAE1G3K1</accession>
<dbReference type="AlphaFoldDB" id="A0AAE1G3K1"/>
<gene>
    <name evidence="2" type="ORF">Pcinc_010203</name>
</gene>
<comment type="caution">
    <text evidence="2">The sequence shown here is derived from an EMBL/GenBank/DDBJ whole genome shotgun (WGS) entry which is preliminary data.</text>
</comment>
<dbReference type="PANTHER" id="PTHR10773:SF19">
    <property type="match status" value="1"/>
</dbReference>